<evidence type="ECO:0000259" key="2">
    <source>
        <dbReference type="Pfam" id="PF13524"/>
    </source>
</evidence>
<sequence>MTLFAYMAHGKAIVASDLPALREVLADGVDCLLRPPDDVAAWADAVGRLAADPAARAALGAAAHRHVMEHHTWRVRADRVLAGVGRPS</sequence>
<dbReference type="Gene3D" id="3.40.50.2000">
    <property type="entry name" value="Glycogen Phosphorylase B"/>
    <property type="match status" value="2"/>
</dbReference>
<accession>A0A1Z2LAB5</accession>
<protein>
    <recommendedName>
        <fullName evidence="1">D-inositol 3-phosphate glycosyltransferase</fullName>
    </recommendedName>
</protein>
<reference evidence="3 4" key="1">
    <citation type="submission" date="2017-06" db="EMBL/GenBank/DDBJ databases">
        <title>Streptomyces albireticuli Genome sequencing and assembly.</title>
        <authorList>
            <person name="Wang Y."/>
            <person name="Du B."/>
            <person name="Ding Y."/>
            <person name="Liu H."/>
            <person name="Hou Q."/>
            <person name="Liu K."/>
            <person name="Yao L."/>
            <person name="Wang C."/>
        </authorList>
    </citation>
    <scope>NUCLEOTIDE SEQUENCE [LARGE SCALE GENOMIC DNA]</scope>
    <source>
        <strain evidence="3 4">MDJK11</strain>
    </source>
</reference>
<proteinExistence type="predicted"/>
<dbReference type="SUPFAM" id="SSF53756">
    <property type="entry name" value="UDP-Glycosyltransferase/glycogen phosphorylase"/>
    <property type="match status" value="1"/>
</dbReference>
<dbReference type="InterPro" id="IPR055259">
    <property type="entry name" value="YkvP/CgeB_Glyco_trans-like"/>
</dbReference>
<dbReference type="KEGG" id="salj:SMD11_5661"/>
<evidence type="ECO:0000313" key="3">
    <source>
        <dbReference type="EMBL" id="ARZ71240.1"/>
    </source>
</evidence>
<dbReference type="EMBL" id="CP021744">
    <property type="protein sequence ID" value="ARZ71240.1"/>
    <property type="molecule type" value="Genomic_DNA"/>
</dbReference>
<gene>
    <name evidence="3" type="ORF">SMD11_5661</name>
</gene>
<feature type="domain" description="Spore protein YkvP/CgeB glycosyl transferase-like" evidence="2">
    <location>
        <begin position="3"/>
        <end position="82"/>
    </location>
</feature>
<name>A0A1Z2LAB5_9ACTN</name>
<dbReference type="PANTHER" id="PTHR12526:SF600">
    <property type="entry name" value="GLYCOSYL TRANSFERASE GROUP 1"/>
    <property type="match status" value="1"/>
</dbReference>
<dbReference type="AlphaFoldDB" id="A0A1Z2LAB5"/>
<evidence type="ECO:0000313" key="4">
    <source>
        <dbReference type="Proteomes" id="UP000195755"/>
    </source>
</evidence>
<organism evidence="3 4">
    <name type="scientific">Streptomyces albireticuli</name>
    <dbReference type="NCBI Taxonomy" id="1940"/>
    <lineage>
        <taxon>Bacteria</taxon>
        <taxon>Bacillati</taxon>
        <taxon>Actinomycetota</taxon>
        <taxon>Actinomycetes</taxon>
        <taxon>Kitasatosporales</taxon>
        <taxon>Streptomycetaceae</taxon>
        <taxon>Streptomyces</taxon>
    </lineage>
</organism>
<dbReference type="GO" id="GO:0016757">
    <property type="term" value="F:glycosyltransferase activity"/>
    <property type="evidence" value="ECO:0007669"/>
    <property type="project" value="TreeGrafter"/>
</dbReference>
<dbReference type="PANTHER" id="PTHR12526">
    <property type="entry name" value="GLYCOSYLTRANSFERASE"/>
    <property type="match status" value="1"/>
</dbReference>
<evidence type="ECO:0000256" key="1">
    <source>
        <dbReference type="ARBA" id="ARBA00021292"/>
    </source>
</evidence>
<dbReference type="Pfam" id="PF13524">
    <property type="entry name" value="Glyco_trans_1_2"/>
    <property type="match status" value="1"/>
</dbReference>
<dbReference type="Proteomes" id="UP000195755">
    <property type="component" value="Chromosome"/>
</dbReference>